<dbReference type="AlphaFoldDB" id="J7K8G2"/>
<dbReference type="GO" id="GO:0000373">
    <property type="term" value="P:Group II intron splicing"/>
    <property type="evidence" value="ECO:0007669"/>
    <property type="project" value="TreeGrafter"/>
</dbReference>
<organism evidence="2">
    <name type="scientific">Trebouxiophyceae sp. MX-AZ01</name>
    <dbReference type="NCBI Taxonomy" id="1208065"/>
    <lineage>
        <taxon>Eukaryota</taxon>
        <taxon>Viridiplantae</taxon>
        <taxon>Chlorophyta</taxon>
        <taxon>core chlorophytes</taxon>
        <taxon>Trebouxiophyceae</taxon>
    </lineage>
</organism>
<dbReference type="GeneID" id="13543464"/>
<dbReference type="PANTHER" id="PTHR47539">
    <property type="entry name" value="PENTATRICOPEPTIDE REPEAT-CONTAINING PROTEIN OTP51, CHLOROPLASTIC"/>
    <property type="match status" value="1"/>
</dbReference>
<dbReference type="GO" id="GO:0045292">
    <property type="term" value="P:mRNA cis splicing, via spliceosome"/>
    <property type="evidence" value="ECO:0007669"/>
    <property type="project" value="TreeGrafter"/>
</dbReference>
<dbReference type="InterPro" id="IPR004860">
    <property type="entry name" value="LAGLIDADG_dom"/>
</dbReference>
<dbReference type="SUPFAM" id="SSF55608">
    <property type="entry name" value="Homing endonucleases"/>
    <property type="match status" value="1"/>
</dbReference>
<feature type="domain" description="Homing endonuclease LAGLIDADG" evidence="1">
    <location>
        <begin position="21"/>
        <end position="171"/>
    </location>
</feature>
<evidence type="ECO:0000259" key="1">
    <source>
        <dbReference type="Pfam" id="PF03161"/>
    </source>
</evidence>
<keyword evidence="2" id="KW-0255">Endonuclease</keyword>
<dbReference type="InterPro" id="IPR027434">
    <property type="entry name" value="Homing_endonucl"/>
</dbReference>
<dbReference type="RefSeq" id="YP_006666424.1">
    <property type="nucleotide sequence ID" value="NC_018569.1"/>
</dbReference>
<protein>
    <submittedName>
        <fullName evidence="2">Putative LAGLIDADG homing endonuclease</fullName>
    </submittedName>
</protein>
<dbReference type="GO" id="GO:0004519">
    <property type="term" value="F:endonuclease activity"/>
    <property type="evidence" value="ECO:0007669"/>
    <property type="project" value="UniProtKB-KW"/>
</dbReference>
<dbReference type="PANTHER" id="PTHR47539:SF1">
    <property type="entry name" value="PENTATRICOPEPTIDE REPEAT-CONTAINING PROTEIN OTP51, CHLOROPLASTIC"/>
    <property type="match status" value="1"/>
</dbReference>
<keyword evidence="2" id="KW-0540">Nuclease</keyword>
<dbReference type="Gene3D" id="3.10.28.10">
    <property type="entry name" value="Homing endonucleases"/>
    <property type="match status" value="2"/>
</dbReference>
<reference evidence="2" key="1">
    <citation type="journal article" date="2012" name="Eukaryot. Cell">
        <title>Complete Mitochondrial and Plastid Genomes of the Green Microalga Trebouxiophyceae sp. Strain MX-AZ01 Isolated from a Highly Acidic Geothermal Lake.</title>
        <authorList>
            <person name="Servin-Garciduenas L.E."/>
            <person name="Martinez-Romero E."/>
        </authorList>
    </citation>
    <scope>NUCLEOTIDE SEQUENCE</scope>
    <source>
        <strain evidence="2">MX-AZ01</strain>
    </source>
</reference>
<proteinExistence type="predicted"/>
<keyword evidence="2" id="KW-0150">Chloroplast</keyword>
<evidence type="ECO:0000313" key="2">
    <source>
        <dbReference type="EMBL" id="AFQ93779.1"/>
    </source>
</evidence>
<sequence>MPINPPRVPGNSDLFLTPQQRDIAVGTLLGDASLQTQSDGKTWRLKWQMSLKHADYADQICQEFGNRWIPSKPHAVSRSNSEMLGFQTVASVNLTGLAHLFLEENGRRFVKVYKPGLVRDHLTNRGLAYWFMDDGGKADYTSNQGKGIVLNTHGFEEQGVIAICQELAERF</sequence>
<keyword evidence="2" id="KW-0934">Plastid</keyword>
<dbReference type="GO" id="GO:0048564">
    <property type="term" value="P:photosystem I assembly"/>
    <property type="evidence" value="ECO:0007669"/>
    <property type="project" value="TreeGrafter"/>
</dbReference>
<dbReference type="Pfam" id="PF03161">
    <property type="entry name" value="LAGLIDADG_2"/>
    <property type="match status" value="1"/>
</dbReference>
<geneLocation type="chloroplast" evidence="2"/>
<accession>J7K8G2</accession>
<keyword evidence="2" id="KW-0378">Hydrolase</keyword>
<dbReference type="InterPro" id="IPR052500">
    <property type="entry name" value="Chloro/Mito_RNA_Process"/>
</dbReference>
<dbReference type="EMBL" id="JX402620">
    <property type="protein sequence ID" value="AFQ93779.1"/>
    <property type="molecule type" value="Genomic_DNA"/>
</dbReference>
<gene>
    <name evidence="2" type="primary">orf002</name>
</gene>
<name>J7K8G2_9CHLO</name>